<accession>A0A3E1K818</accession>
<dbReference type="InterPro" id="IPR051416">
    <property type="entry name" value="phD-YefM_TA_antitoxins"/>
</dbReference>
<dbReference type="Proteomes" id="UP000260351">
    <property type="component" value="Unassembled WGS sequence"/>
</dbReference>
<evidence type="ECO:0000313" key="4">
    <source>
        <dbReference type="Proteomes" id="UP000260351"/>
    </source>
</evidence>
<dbReference type="RefSeq" id="WP_116650972.1">
    <property type="nucleotide sequence ID" value="NZ_QUZK01000038.1"/>
</dbReference>
<protein>
    <recommendedName>
        <fullName evidence="2">Antitoxin</fullName>
    </recommendedName>
</protein>
<dbReference type="EMBL" id="QUZK01000038">
    <property type="protein sequence ID" value="RFF30103.1"/>
    <property type="molecule type" value="Genomic_DNA"/>
</dbReference>
<dbReference type="AlphaFoldDB" id="A0A3E1K818"/>
<evidence type="ECO:0000256" key="2">
    <source>
        <dbReference type="RuleBase" id="RU362080"/>
    </source>
</evidence>
<dbReference type="InterPro" id="IPR036165">
    <property type="entry name" value="YefM-like_sf"/>
</dbReference>
<name>A0A3E1K818_9GAMM</name>
<comment type="similarity">
    <text evidence="1 2">Belongs to the phD/YefM antitoxin family.</text>
</comment>
<keyword evidence="4" id="KW-1185">Reference proteome</keyword>
<dbReference type="Gene3D" id="3.40.1620.10">
    <property type="entry name" value="YefM-like domain"/>
    <property type="match status" value="1"/>
</dbReference>
<dbReference type="PANTHER" id="PTHR35377">
    <property type="entry name" value="ANTITOXIN VAPB49-RELATED-RELATED"/>
    <property type="match status" value="1"/>
</dbReference>
<dbReference type="NCBIfam" id="TIGR01552">
    <property type="entry name" value="phd_fam"/>
    <property type="match status" value="1"/>
</dbReference>
<evidence type="ECO:0000256" key="1">
    <source>
        <dbReference type="ARBA" id="ARBA00009981"/>
    </source>
</evidence>
<dbReference type="OrthoDB" id="9800503at2"/>
<comment type="function">
    <text evidence="2">Antitoxin component of a type II toxin-antitoxin (TA) system.</text>
</comment>
<dbReference type="Pfam" id="PF02604">
    <property type="entry name" value="PhdYeFM_antitox"/>
    <property type="match status" value="1"/>
</dbReference>
<dbReference type="SUPFAM" id="SSF143120">
    <property type="entry name" value="YefM-like"/>
    <property type="match status" value="1"/>
</dbReference>
<dbReference type="InterPro" id="IPR006442">
    <property type="entry name" value="Antitoxin_Phd/YefM"/>
</dbReference>
<sequence>MRTVPVAEAKAHFSELLKAVEAGEEIVITRRGRAVARLCSQRPLTAAEVLAPLWHEPLDIEAPEDRAPEPVAEWDD</sequence>
<comment type="caution">
    <text evidence="3">The sequence shown here is derived from an EMBL/GenBank/DDBJ whole genome shotgun (WGS) entry which is preliminary data.</text>
</comment>
<reference evidence="3 4" key="1">
    <citation type="submission" date="2018-08" db="EMBL/GenBank/DDBJ databases">
        <title>Wenzhouxiangella salilacus sp. nov., a novel bacterium isolated from a saline lake in Xinjiang Province, China.</title>
        <authorList>
            <person name="Han S."/>
        </authorList>
    </citation>
    <scope>NUCLEOTIDE SEQUENCE [LARGE SCALE GENOMIC DNA]</scope>
    <source>
        <strain evidence="3 4">XDB06</strain>
    </source>
</reference>
<proteinExistence type="inferred from homology"/>
<gene>
    <name evidence="3" type="ORF">DZC52_09835</name>
</gene>
<evidence type="ECO:0000313" key="3">
    <source>
        <dbReference type="EMBL" id="RFF30103.1"/>
    </source>
</evidence>
<organism evidence="3 4">
    <name type="scientific">Wenzhouxiangella sediminis</name>
    <dbReference type="NCBI Taxonomy" id="1792836"/>
    <lineage>
        <taxon>Bacteria</taxon>
        <taxon>Pseudomonadati</taxon>
        <taxon>Pseudomonadota</taxon>
        <taxon>Gammaproteobacteria</taxon>
        <taxon>Chromatiales</taxon>
        <taxon>Wenzhouxiangellaceae</taxon>
        <taxon>Wenzhouxiangella</taxon>
    </lineage>
</organism>